<feature type="signal peptide" evidence="2">
    <location>
        <begin position="1"/>
        <end position="21"/>
    </location>
</feature>
<feature type="domain" description="EGF-like" evidence="3">
    <location>
        <begin position="126"/>
        <end position="164"/>
    </location>
</feature>
<dbReference type="InterPro" id="IPR000742">
    <property type="entry name" value="EGF"/>
</dbReference>
<dbReference type="PROSITE" id="PS01186">
    <property type="entry name" value="EGF_2"/>
    <property type="match status" value="1"/>
</dbReference>
<comment type="caution">
    <text evidence="1">Lacks conserved residue(s) required for the propagation of feature annotation.</text>
</comment>
<organism evidence="4 5">
    <name type="scientific">Pocillopora meandrina</name>
    <dbReference type="NCBI Taxonomy" id="46732"/>
    <lineage>
        <taxon>Eukaryota</taxon>
        <taxon>Metazoa</taxon>
        <taxon>Cnidaria</taxon>
        <taxon>Anthozoa</taxon>
        <taxon>Hexacorallia</taxon>
        <taxon>Scleractinia</taxon>
        <taxon>Astrocoeniina</taxon>
        <taxon>Pocilloporidae</taxon>
        <taxon>Pocillopora</taxon>
    </lineage>
</organism>
<comment type="caution">
    <text evidence="4">The sequence shown here is derived from an EMBL/GenBank/DDBJ whole genome shotgun (WGS) entry which is preliminary data.</text>
</comment>
<feature type="chain" id="PRO_5043740103" description="EGF-like domain-containing protein" evidence="2">
    <location>
        <begin position="22"/>
        <end position="387"/>
    </location>
</feature>
<dbReference type="SMART" id="SM00181">
    <property type="entry name" value="EGF"/>
    <property type="match status" value="1"/>
</dbReference>
<dbReference type="EMBL" id="CALNXJ010000034">
    <property type="protein sequence ID" value="CAH3140842.1"/>
    <property type="molecule type" value="Genomic_DNA"/>
</dbReference>
<evidence type="ECO:0000313" key="5">
    <source>
        <dbReference type="Proteomes" id="UP001159428"/>
    </source>
</evidence>
<keyword evidence="5" id="KW-1185">Reference proteome</keyword>
<name>A0AAU9X9L0_9CNID</name>
<evidence type="ECO:0000313" key="4">
    <source>
        <dbReference type="EMBL" id="CAH3140842.1"/>
    </source>
</evidence>
<keyword evidence="2" id="KW-0732">Signal</keyword>
<feature type="disulfide bond" evidence="1">
    <location>
        <begin position="154"/>
        <end position="163"/>
    </location>
</feature>
<dbReference type="AlphaFoldDB" id="A0AAU9X9L0"/>
<proteinExistence type="predicted"/>
<evidence type="ECO:0000256" key="1">
    <source>
        <dbReference type="PROSITE-ProRule" id="PRU00076"/>
    </source>
</evidence>
<feature type="disulfide bond" evidence="1">
    <location>
        <begin position="135"/>
        <end position="152"/>
    </location>
</feature>
<evidence type="ECO:0000256" key="2">
    <source>
        <dbReference type="SAM" id="SignalP"/>
    </source>
</evidence>
<sequence>MQALASSLACFFAFFIKPLQGHLQINGSSGLKRGIAVNSSQSKVSYGNFAVDKFHRLQVASNLLTAVSNYKECALICVNDPNCSSFNVASSPRLDGKFLCESLNKDKYTASPEELVNSQGYHYYSIKTSCSSFPCQNEATCVPDYVTNQYHCSCAPGYAGNFCEIGMIRDARFSSSQLRTLIIDGLQTAIYCHMGNFGCGNGGWTTVMKVDGAKSTFNNDANYWTNKDPYNLAGGQTGFDSQETKLPTYWDTPFTKICLGMKIGSQKRFTLINKQASSFHSLIAQGQYHATSLGRNTWKWLIGSQSSMQHSCNKEGFNVAAGENNEQKIRIGIFANQEDDCTTPDSKIGFGMGESSSTNTCGNVANGEFSPDNGGKNIRAVGYILVQ</sequence>
<dbReference type="PROSITE" id="PS50026">
    <property type="entry name" value="EGF_3"/>
    <property type="match status" value="1"/>
</dbReference>
<evidence type="ECO:0000259" key="3">
    <source>
        <dbReference type="PROSITE" id="PS50026"/>
    </source>
</evidence>
<dbReference type="CDD" id="cd00054">
    <property type="entry name" value="EGF_CA"/>
    <property type="match status" value="1"/>
</dbReference>
<dbReference type="SUPFAM" id="SSF57196">
    <property type="entry name" value="EGF/Laminin"/>
    <property type="match status" value="1"/>
</dbReference>
<dbReference type="PROSITE" id="PS00022">
    <property type="entry name" value="EGF_1"/>
    <property type="match status" value="1"/>
</dbReference>
<protein>
    <recommendedName>
        <fullName evidence="3">EGF-like domain-containing protein</fullName>
    </recommendedName>
</protein>
<accession>A0AAU9X9L0</accession>
<dbReference type="Gene3D" id="2.10.25.10">
    <property type="entry name" value="Laminin"/>
    <property type="match status" value="1"/>
</dbReference>
<keyword evidence="1" id="KW-0245">EGF-like domain</keyword>
<dbReference type="Proteomes" id="UP001159428">
    <property type="component" value="Unassembled WGS sequence"/>
</dbReference>
<gene>
    <name evidence="4" type="ORF">PMEA_00019434</name>
</gene>
<dbReference type="Pfam" id="PF00008">
    <property type="entry name" value="EGF"/>
    <property type="match status" value="1"/>
</dbReference>
<reference evidence="4 5" key="1">
    <citation type="submission" date="2022-05" db="EMBL/GenBank/DDBJ databases">
        <authorList>
            <consortium name="Genoscope - CEA"/>
            <person name="William W."/>
        </authorList>
    </citation>
    <scope>NUCLEOTIDE SEQUENCE [LARGE SCALE GENOMIC DNA]</scope>
</reference>
<keyword evidence="1" id="KW-1015">Disulfide bond</keyword>